<dbReference type="PANTHER" id="PTHR31303:SF1">
    <property type="entry name" value="CTP-DEPENDENT DIACYLGLYCEROL KINASE 1"/>
    <property type="match status" value="1"/>
</dbReference>
<evidence type="ECO:0000313" key="3">
    <source>
        <dbReference type="EMBL" id="CAL6056115.1"/>
    </source>
</evidence>
<name>A0AA86QB52_9EUKA</name>
<feature type="transmembrane region" description="Helical" evidence="1">
    <location>
        <begin position="16"/>
        <end position="34"/>
    </location>
</feature>
<dbReference type="GO" id="GO:0004143">
    <property type="term" value="F:ATP-dependent diacylglycerol kinase activity"/>
    <property type="evidence" value="ECO:0007669"/>
    <property type="project" value="InterPro"/>
</dbReference>
<organism evidence="2">
    <name type="scientific">Hexamita inflata</name>
    <dbReference type="NCBI Taxonomy" id="28002"/>
    <lineage>
        <taxon>Eukaryota</taxon>
        <taxon>Metamonada</taxon>
        <taxon>Diplomonadida</taxon>
        <taxon>Hexamitidae</taxon>
        <taxon>Hexamitinae</taxon>
        <taxon>Hexamita</taxon>
    </lineage>
</organism>
<keyword evidence="1" id="KW-0472">Membrane</keyword>
<dbReference type="PANTHER" id="PTHR31303">
    <property type="entry name" value="CTP-DEPENDENT DIACYLGLYCEROL KINASE 1"/>
    <property type="match status" value="1"/>
</dbReference>
<dbReference type="AlphaFoldDB" id="A0AA86QB52"/>
<feature type="transmembrane region" description="Helical" evidence="1">
    <location>
        <begin position="88"/>
        <end position="107"/>
    </location>
</feature>
<keyword evidence="2" id="KW-0808">Transferase</keyword>
<dbReference type="EMBL" id="CATOUU010000868">
    <property type="protein sequence ID" value="CAI9955904.1"/>
    <property type="molecule type" value="Genomic_DNA"/>
</dbReference>
<feature type="transmembrane region" description="Helical" evidence="1">
    <location>
        <begin position="128"/>
        <end position="150"/>
    </location>
</feature>
<proteinExistence type="predicted"/>
<dbReference type="EMBL" id="CAXDID020000208">
    <property type="protein sequence ID" value="CAL6056115.1"/>
    <property type="molecule type" value="Genomic_DNA"/>
</dbReference>
<gene>
    <name evidence="2" type="ORF">HINF_LOCUS43549</name>
    <name evidence="3" type="ORF">HINF_LOCUS46872</name>
</gene>
<keyword evidence="1" id="KW-1133">Transmembrane helix</keyword>
<evidence type="ECO:0000256" key="1">
    <source>
        <dbReference type="SAM" id="Phobius"/>
    </source>
</evidence>
<evidence type="ECO:0000313" key="4">
    <source>
        <dbReference type="Proteomes" id="UP001642409"/>
    </source>
</evidence>
<keyword evidence="4" id="KW-1185">Reference proteome</keyword>
<evidence type="ECO:0000313" key="2">
    <source>
        <dbReference type="EMBL" id="CAI9955904.1"/>
    </source>
</evidence>
<reference evidence="2" key="1">
    <citation type="submission" date="2023-06" db="EMBL/GenBank/DDBJ databases">
        <authorList>
            <person name="Kurt Z."/>
        </authorList>
    </citation>
    <scope>NUCLEOTIDE SEQUENCE</scope>
</reference>
<sequence length="261" mass="29421">MQFVEYFKGLPRDQKILVGIFIYALSAFIISMIIPEKFSNAIYVLLKPLGEKRAKKLSFEIPRKSFHLCGSIAAILMKKISRWQFKQLSFMGLAIALFVGILEYIRFHNHKVNQWVRENFRSVMRESELDHITGIVPFMLGMSLTALFFKRETVEFGLYCLFLGDTAAAFVGIAFGKRIFKTNTAKSVEGFLGCAAVCSWLTGVVGQFNVVKGCMCSLLEVLCGTVIKLDDNMVIPLGSALILAGYQEAVDEAKWVWSHFK</sequence>
<dbReference type="Proteomes" id="UP001642409">
    <property type="component" value="Unassembled WGS sequence"/>
</dbReference>
<keyword evidence="2" id="KW-0418">Kinase</keyword>
<protein>
    <submittedName>
        <fullName evidence="2">Diacylglycerol kinase (CTP)</fullName>
    </submittedName>
    <submittedName>
        <fullName evidence="3">Diacylglycerol_kinase (CTP)</fullName>
    </submittedName>
</protein>
<keyword evidence="1" id="KW-0812">Transmembrane</keyword>
<dbReference type="InterPro" id="IPR037997">
    <property type="entry name" value="Dgk1-like"/>
</dbReference>
<comment type="caution">
    <text evidence="2">The sequence shown here is derived from an EMBL/GenBank/DDBJ whole genome shotgun (WGS) entry which is preliminary data.</text>
</comment>
<reference evidence="3 4" key="2">
    <citation type="submission" date="2024-07" db="EMBL/GenBank/DDBJ databases">
        <authorList>
            <person name="Akdeniz Z."/>
        </authorList>
    </citation>
    <scope>NUCLEOTIDE SEQUENCE [LARGE SCALE GENOMIC DNA]</scope>
</reference>
<accession>A0AA86QB52</accession>
<feature type="transmembrane region" description="Helical" evidence="1">
    <location>
        <begin position="156"/>
        <end position="176"/>
    </location>
</feature>